<dbReference type="Gene3D" id="3.30.1780.10">
    <property type="entry name" value="ornithine cyclodeaminase, domain 1"/>
    <property type="match status" value="1"/>
</dbReference>
<evidence type="ECO:0008006" key="4">
    <source>
        <dbReference type="Google" id="ProtNLM"/>
    </source>
</evidence>
<dbReference type="PANTHER" id="PTHR13812">
    <property type="entry name" value="KETIMINE REDUCTASE MU-CRYSTALLIN"/>
    <property type="match status" value="1"/>
</dbReference>
<keyword evidence="3" id="KW-1185">Reference proteome</keyword>
<proteinExistence type="predicted"/>
<dbReference type="EMBL" id="JACHXE010000004">
    <property type="protein sequence ID" value="MBB3078314.1"/>
    <property type="molecule type" value="Genomic_DNA"/>
</dbReference>
<evidence type="ECO:0000256" key="1">
    <source>
        <dbReference type="SAM" id="MobiDB-lite"/>
    </source>
</evidence>
<dbReference type="Gene3D" id="3.40.50.720">
    <property type="entry name" value="NAD(P)-binding Rossmann-like Domain"/>
    <property type="match status" value="1"/>
</dbReference>
<reference evidence="2 3" key="1">
    <citation type="submission" date="2020-08" db="EMBL/GenBank/DDBJ databases">
        <title>Genomic Encyclopedia of Type Strains, Phase III (KMG-III): the genomes of soil and plant-associated and newly described type strains.</title>
        <authorList>
            <person name="Whitman W."/>
        </authorList>
    </citation>
    <scope>NUCLEOTIDE SEQUENCE [LARGE SCALE GENOMIC DNA]</scope>
    <source>
        <strain evidence="2 3">CECT 3237</strain>
    </source>
</reference>
<dbReference type="InterPro" id="IPR023401">
    <property type="entry name" value="ODC_N"/>
</dbReference>
<dbReference type="InterPro" id="IPR003462">
    <property type="entry name" value="ODC_Mu_crystall"/>
</dbReference>
<organism evidence="2 3">
    <name type="scientific">Streptomyces violarus</name>
    <dbReference type="NCBI Taxonomy" id="67380"/>
    <lineage>
        <taxon>Bacteria</taxon>
        <taxon>Bacillati</taxon>
        <taxon>Actinomycetota</taxon>
        <taxon>Actinomycetes</taxon>
        <taxon>Kitasatosporales</taxon>
        <taxon>Streptomycetaceae</taxon>
        <taxon>Streptomyces</taxon>
    </lineage>
</organism>
<name>A0A7W4ZTD5_9ACTN</name>
<dbReference type="RefSeq" id="WP_221299146.1">
    <property type="nucleotide sequence ID" value="NZ_BMUP01000006.1"/>
</dbReference>
<dbReference type="PANTHER" id="PTHR13812:SF19">
    <property type="entry name" value="KETIMINE REDUCTASE MU-CRYSTALLIN"/>
    <property type="match status" value="1"/>
</dbReference>
<evidence type="ECO:0000313" key="2">
    <source>
        <dbReference type="EMBL" id="MBB3078314.1"/>
    </source>
</evidence>
<dbReference type="SUPFAM" id="SSF51735">
    <property type="entry name" value="NAD(P)-binding Rossmann-fold domains"/>
    <property type="match status" value="1"/>
</dbReference>
<comment type="caution">
    <text evidence="2">The sequence shown here is derived from an EMBL/GenBank/DDBJ whole genome shotgun (WGS) entry which is preliminary data.</text>
</comment>
<dbReference type="AlphaFoldDB" id="A0A7W4ZTD5"/>
<accession>A0A7W4ZTD5</accession>
<dbReference type="InterPro" id="IPR036291">
    <property type="entry name" value="NAD(P)-bd_dom_sf"/>
</dbReference>
<dbReference type="Pfam" id="PF02423">
    <property type="entry name" value="OCD_Mu_crystall"/>
    <property type="match status" value="1"/>
</dbReference>
<protein>
    <recommendedName>
        <fullName evidence="4">Ornithine cyclodeaminase</fullName>
    </recommendedName>
</protein>
<evidence type="ECO:0000313" key="3">
    <source>
        <dbReference type="Proteomes" id="UP000572907"/>
    </source>
</evidence>
<gene>
    <name evidence="2" type="ORF">FHS41_004821</name>
</gene>
<dbReference type="Proteomes" id="UP000572907">
    <property type="component" value="Unassembled WGS sequence"/>
</dbReference>
<feature type="region of interest" description="Disordered" evidence="1">
    <location>
        <begin position="233"/>
        <end position="257"/>
    </location>
</feature>
<feature type="compositionally biased region" description="Low complexity" evidence="1">
    <location>
        <begin position="239"/>
        <end position="253"/>
    </location>
</feature>
<sequence>MLTSEDVDDAFDDEAFMEERFSDVQRLLLGHGPALGPETLVLLPATRCRLTVGPHASGPFGRCFAVRLEARADLSAACVELLLADDGSLLGLVDAGALDGWRGAIPAGLAARYLAPPAPSLLGLFGTGEAAWSCLLVLHHALPSLSEVHVVGREPDRARDFAAAASLRTGLRVRVSEDARATAAGADVVATTGGHPPVRAEWLAAGALLIDQTATAAPPASGDPRDPVIDVRSFGAGTGPAARPPETAARPAASDPAVRHVSIAAPGGRSAGTPQEPLPLAEIVAGRALPRRSGSDIVHYQGGELAGWSVIAAVAGLGHAWQRDVGIPVRLGRGSP</sequence>
<dbReference type="GO" id="GO:0005737">
    <property type="term" value="C:cytoplasm"/>
    <property type="evidence" value="ECO:0007669"/>
    <property type="project" value="TreeGrafter"/>
</dbReference>